<sequence>MIESGLEKATFIMIDKLTKGMKIVTKNDHGKKNNLLDIVISKGLKEDEPSEAKSWRVNIEEDKDHDEVADDFSHVDAAYNHRCYCDSGDRMEDNEVEFGNNGMKLQIVELNNEAHDYNYDDENLETEDDDEMDTCKTLYQHRMMVELGLKYIAKVM</sequence>
<protein>
    <submittedName>
        <fullName evidence="1">Uncharacterized protein</fullName>
    </submittedName>
</protein>
<organism evidence="1 2">
    <name type="scientific">Gigaspora margarita</name>
    <dbReference type="NCBI Taxonomy" id="4874"/>
    <lineage>
        <taxon>Eukaryota</taxon>
        <taxon>Fungi</taxon>
        <taxon>Fungi incertae sedis</taxon>
        <taxon>Mucoromycota</taxon>
        <taxon>Glomeromycotina</taxon>
        <taxon>Glomeromycetes</taxon>
        <taxon>Diversisporales</taxon>
        <taxon>Gigasporaceae</taxon>
        <taxon>Gigaspora</taxon>
    </lineage>
</organism>
<name>A0A8H4AP06_GIGMA</name>
<reference evidence="1 2" key="1">
    <citation type="journal article" date="2019" name="Environ. Microbiol.">
        <title>At the nexus of three kingdoms: the genome of the mycorrhizal fungus Gigaspora margarita provides insights into plant, endobacterial and fungal interactions.</title>
        <authorList>
            <person name="Venice F."/>
            <person name="Ghignone S."/>
            <person name="Salvioli di Fossalunga A."/>
            <person name="Amselem J."/>
            <person name="Novero M."/>
            <person name="Xianan X."/>
            <person name="Sedzielewska Toro K."/>
            <person name="Morin E."/>
            <person name="Lipzen A."/>
            <person name="Grigoriev I.V."/>
            <person name="Henrissat B."/>
            <person name="Martin F.M."/>
            <person name="Bonfante P."/>
        </authorList>
    </citation>
    <scope>NUCLEOTIDE SEQUENCE [LARGE SCALE GENOMIC DNA]</scope>
    <source>
        <strain evidence="1 2">BEG34</strain>
    </source>
</reference>
<accession>A0A8H4AP06</accession>
<proteinExistence type="predicted"/>
<comment type="caution">
    <text evidence="1">The sequence shown here is derived from an EMBL/GenBank/DDBJ whole genome shotgun (WGS) entry which is preliminary data.</text>
</comment>
<evidence type="ECO:0000313" key="1">
    <source>
        <dbReference type="EMBL" id="KAF0518633.1"/>
    </source>
</evidence>
<dbReference type="Proteomes" id="UP000439903">
    <property type="component" value="Unassembled WGS sequence"/>
</dbReference>
<dbReference type="AlphaFoldDB" id="A0A8H4AP06"/>
<evidence type="ECO:0000313" key="2">
    <source>
        <dbReference type="Proteomes" id="UP000439903"/>
    </source>
</evidence>
<gene>
    <name evidence="1" type="ORF">F8M41_016803</name>
</gene>
<dbReference type="EMBL" id="WTPW01000371">
    <property type="protein sequence ID" value="KAF0518633.1"/>
    <property type="molecule type" value="Genomic_DNA"/>
</dbReference>
<keyword evidence="2" id="KW-1185">Reference proteome</keyword>